<feature type="transmembrane region" description="Helical" evidence="1">
    <location>
        <begin position="223"/>
        <end position="242"/>
    </location>
</feature>
<feature type="transmembrane region" description="Helical" evidence="1">
    <location>
        <begin position="39"/>
        <end position="56"/>
    </location>
</feature>
<keyword evidence="1" id="KW-1133">Transmembrane helix</keyword>
<proteinExistence type="predicted"/>
<dbReference type="AlphaFoldDB" id="A0A1B9F666"/>
<keyword evidence="3" id="KW-1185">Reference proteome</keyword>
<dbReference type="EMBL" id="MAGO01000005">
    <property type="protein sequence ID" value="OCC15429.1"/>
    <property type="molecule type" value="Genomic_DNA"/>
</dbReference>
<organism evidence="2 3">
    <name type="scientific">Dissulfuribacter thermophilus</name>
    <dbReference type="NCBI Taxonomy" id="1156395"/>
    <lineage>
        <taxon>Bacteria</taxon>
        <taxon>Pseudomonadati</taxon>
        <taxon>Thermodesulfobacteriota</taxon>
        <taxon>Dissulfuribacteria</taxon>
        <taxon>Dissulfuribacterales</taxon>
        <taxon>Dissulfuribacteraceae</taxon>
        <taxon>Dissulfuribacter</taxon>
    </lineage>
</organism>
<dbReference type="PATRIC" id="fig|1156395.6.peg.1191"/>
<name>A0A1B9F666_9BACT</name>
<feature type="transmembrane region" description="Helical" evidence="1">
    <location>
        <begin position="156"/>
        <end position="182"/>
    </location>
</feature>
<feature type="transmembrane region" description="Helical" evidence="1">
    <location>
        <begin position="12"/>
        <end position="33"/>
    </location>
</feature>
<evidence type="ECO:0000313" key="2">
    <source>
        <dbReference type="EMBL" id="OCC15429.1"/>
    </source>
</evidence>
<keyword evidence="1" id="KW-0812">Transmembrane</keyword>
<evidence type="ECO:0000256" key="1">
    <source>
        <dbReference type="SAM" id="Phobius"/>
    </source>
</evidence>
<protein>
    <submittedName>
        <fullName evidence="2">Uncharacterized protein</fullName>
    </submittedName>
</protein>
<sequence length="337" mass="39109">MALHIPYFTPMAFYGWIAFLILIISEIALFKGIGFIKEFFYIFSWWSYIIILDAIIKKRRGISPITSNPKCFINLCIWSVTIWLIFELINLRLSNWHYINLTQSLWLRWVGYALSFATVLPGIFFTTIVLMDLLFKRSKSPHPVVLQRRAEEGERGLGWSSLSFEIASFFIGVLFLVLPLLWPQYFFPLVWGFSFFMLDPVNALFGGKSIISDFRRGERNITYCLLLGGLLCGFLWEFWNYWSGSKWIYTIPFVGETKLFEMPALGFLGFPPFALECFSMYVFVSTLGLGVRDPLNFDWSGCICRLAVPIVLSIPFWVVSFMLIDRYTVVSYGLHIP</sequence>
<accession>A0A1B9F666</accession>
<dbReference type="STRING" id="1156395.DBT_1176"/>
<evidence type="ECO:0000313" key="3">
    <source>
        <dbReference type="Proteomes" id="UP000093080"/>
    </source>
</evidence>
<feature type="transmembrane region" description="Helical" evidence="1">
    <location>
        <begin position="71"/>
        <end position="89"/>
    </location>
</feature>
<feature type="transmembrane region" description="Helical" evidence="1">
    <location>
        <begin position="303"/>
        <end position="324"/>
    </location>
</feature>
<reference evidence="2 3" key="1">
    <citation type="submission" date="2016-06" db="EMBL/GenBank/DDBJ databases">
        <title>Respiratory ammonification of nitrate coupled to the oxidation of elemental sulfur in deep-sea autotrophic thermophilic bacteria.</title>
        <authorList>
            <person name="Slobodkina G.B."/>
            <person name="Mardanov A.V."/>
            <person name="Ravin N.V."/>
            <person name="Frolova A.A."/>
            <person name="Viryasiv M.B."/>
            <person name="Chernyh N.A."/>
            <person name="Bonch-Osmolovskaya E.A."/>
            <person name="Slobodkin A.I."/>
        </authorList>
    </citation>
    <scope>NUCLEOTIDE SEQUENCE [LARGE SCALE GENOMIC DNA]</scope>
    <source>
        <strain evidence="2 3">S69</strain>
    </source>
</reference>
<feature type="transmembrane region" description="Helical" evidence="1">
    <location>
        <begin position="188"/>
        <end position="211"/>
    </location>
</feature>
<gene>
    <name evidence="2" type="ORF">DBT_1176</name>
</gene>
<keyword evidence="1" id="KW-0472">Membrane</keyword>
<comment type="caution">
    <text evidence="2">The sequence shown here is derived from an EMBL/GenBank/DDBJ whole genome shotgun (WGS) entry which is preliminary data.</text>
</comment>
<dbReference type="Proteomes" id="UP000093080">
    <property type="component" value="Unassembled WGS sequence"/>
</dbReference>
<feature type="transmembrane region" description="Helical" evidence="1">
    <location>
        <begin position="109"/>
        <end position="135"/>
    </location>
</feature>
<feature type="transmembrane region" description="Helical" evidence="1">
    <location>
        <begin position="262"/>
        <end position="291"/>
    </location>
</feature>